<keyword evidence="3" id="KW-0645">Protease</keyword>
<dbReference type="GO" id="GO:0005829">
    <property type="term" value="C:cytosol"/>
    <property type="evidence" value="ECO:0007669"/>
    <property type="project" value="InterPro"/>
</dbReference>
<evidence type="ECO:0000313" key="8">
    <source>
        <dbReference type="Proteomes" id="UP000287533"/>
    </source>
</evidence>
<evidence type="ECO:0000256" key="4">
    <source>
        <dbReference type="ARBA" id="ARBA00022801"/>
    </source>
</evidence>
<dbReference type="CDD" id="cd00501">
    <property type="entry name" value="Peptidase_C15"/>
    <property type="match status" value="1"/>
</dbReference>
<comment type="caution">
    <text evidence="7">The sequence shown here is derived from an EMBL/GenBank/DDBJ whole genome shotgun (WGS) entry which is preliminary data.</text>
</comment>
<dbReference type="PROSITE" id="PS01334">
    <property type="entry name" value="PYRASE_CYS"/>
    <property type="match status" value="1"/>
</dbReference>
<protein>
    <recommendedName>
        <fullName evidence="6">Pyroglutamyl-peptidase I</fullName>
        <ecNumber evidence="6">3.4.19.3</ecNumber>
    </recommendedName>
</protein>
<reference evidence="7 8" key="1">
    <citation type="submission" date="2018-09" db="EMBL/GenBank/DDBJ databases">
        <title>Characterization of the phylogenetic diversity of five novel species belonging to the genus Bifidobacterium.</title>
        <authorList>
            <person name="Lugli G.A."/>
            <person name="Duranti S."/>
            <person name="Milani C."/>
        </authorList>
    </citation>
    <scope>NUCLEOTIDE SEQUENCE [LARGE SCALE GENOMIC DNA]</scope>
    <source>
        <strain evidence="7 8">2034B</strain>
    </source>
</reference>
<organism evidence="7 8">
    <name type="scientific">Bifidobacterium goeldii</name>
    <dbReference type="NCBI Taxonomy" id="2306975"/>
    <lineage>
        <taxon>Bacteria</taxon>
        <taxon>Bacillati</taxon>
        <taxon>Actinomycetota</taxon>
        <taxon>Actinomycetes</taxon>
        <taxon>Bifidobacteriales</taxon>
        <taxon>Bifidobacteriaceae</taxon>
        <taxon>Bifidobacterium</taxon>
    </lineage>
</organism>
<comment type="similarity">
    <text evidence="1">Belongs to the peptidase C15 family.</text>
</comment>
<dbReference type="GO" id="GO:0006508">
    <property type="term" value="P:proteolysis"/>
    <property type="evidence" value="ECO:0007669"/>
    <property type="project" value="UniProtKB-KW"/>
</dbReference>
<accession>A0A430FJD1</accession>
<dbReference type="InterPro" id="IPR033694">
    <property type="entry name" value="PGPEP1_Cys_AS"/>
</dbReference>
<dbReference type="Gene3D" id="3.40.630.20">
    <property type="entry name" value="Peptidase C15, pyroglutamyl peptidase I-like"/>
    <property type="match status" value="1"/>
</dbReference>
<dbReference type="InterPro" id="IPR036440">
    <property type="entry name" value="Peptidase_C15-like_sf"/>
</dbReference>
<dbReference type="EMBL" id="QXGL01000004">
    <property type="protein sequence ID" value="RSX52927.1"/>
    <property type="molecule type" value="Genomic_DNA"/>
</dbReference>
<sequence>MRFSRKPPLAWAVDARWLQDSAAMSLVPSAAAVTLGRMQQLNVVISGFDQYEGVDVNPSFEVPNALAKQGLGEIADIDDPLHDVDVSISAVSLPVSFANAWPTLREAIDATRPNIVIATGLKHAAHSVALERCATNLMNAAKPDADNALPRFESIIPDGPAAYWTRLPLRAIINDFAHDAIPATLSSDAGTFVCNSLFYHLLNWASTQDRVLAGFVSFPLVNGTSHRQHGLSLDQLVLAGRDVVREAVRYYLQPSSRDILIA</sequence>
<evidence type="ECO:0000256" key="3">
    <source>
        <dbReference type="ARBA" id="ARBA00022670"/>
    </source>
</evidence>
<dbReference type="Pfam" id="PF01470">
    <property type="entry name" value="Peptidase_C15"/>
    <property type="match status" value="1"/>
</dbReference>
<dbReference type="SUPFAM" id="SSF53182">
    <property type="entry name" value="Pyrrolidone carboxyl peptidase (pyroglutamate aminopeptidase)"/>
    <property type="match status" value="1"/>
</dbReference>
<dbReference type="PANTHER" id="PTHR23402">
    <property type="entry name" value="PROTEASE FAMILY C15 PYROGLUTAMYL-PEPTIDASE I-RELATED"/>
    <property type="match status" value="1"/>
</dbReference>
<keyword evidence="2" id="KW-0963">Cytoplasm</keyword>
<comment type="catalytic activity">
    <reaction evidence="6">
        <text>Release of an N-terminal pyroglutamyl group from a polypeptide, the second amino acid generally not being Pro.</text>
        <dbReference type="EC" id="3.4.19.3"/>
    </reaction>
</comment>
<keyword evidence="5" id="KW-0788">Thiol protease</keyword>
<dbReference type="InterPro" id="IPR000816">
    <property type="entry name" value="Peptidase_C15"/>
</dbReference>
<evidence type="ECO:0000313" key="7">
    <source>
        <dbReference type="EMBL" id="RSX52927.1"/>
    </source>
</evidence>
<proteinExistence type="inferred from homology"/>
<evidence type="ECO:0000256" key="6">
    <source>
        <dbReference type="PROSITE-ProRule" id="PRU10077"/>
    </source>
</evidence>
<keyword evidence="8" id="KW-1185">Reference proteome</keyword>
<evidence type="ECO:0000256" key="1">
    <source>
        <dbReference type="ARBA" id="ARBA00006641"/>
    </source>
</evidence>
<gene>
    <name evidence="7" type="ORF">D2E25_1498</name>
</gene>
<evidence type="ECO:0000256" key="2">
    <source>
        <dbReference type="ARBA" id="ARBA00022490"/>
    </source>
</evidence>
<name>A0A430FJD1_9BIFI</name>
<dbReference type="GO" id="GO:0016920">
    <property type="term" value="F:pyroglutamyl-peptidase activity"/>
    <property type="evidence" value="ECO:0007669"/>
    <property type="project" value="UniProtKB-EC"/>
</dbReference>
<evidence type="ECO:0000256" key="5">
    <source>
        <dbReference type="ARBA" id="ARBA00022807"/>
    </source>
</evidence>
<feature type="active site" evidence="6">
    <location>
        <position position="194"/>
    </location>
</feature>
<dbReference type="AlphaFoldDB" id="A0A430FJD1"/>
<dbReference type="EC" id="3.4.19.3" evidence="6"/>
<keyword evidence="4" id="KW-0378">Hydrolase</keyword>
<dbReference type="InterPro" id="IPR016125">
    <property type="entry name" value="Peptidase_C15-like"/>
</dbReference>
<dbReference type="PANTHER" id="PTHR23402:SF1">
    <property type="entry name" value="PYROGLUTAMYL-PEPTIDASE I"/>
    <property type="match status" value="1"/>
</dbReference>
<dbReference type="Proteomes" id="UP000287533">
    <property type="component" value="Unassembled WGS sequence"/>
</dbReference>
<dbReference type="PIRSF" id="PIRSF015592">
    <property type="entry name" value="Prld-crbxl_pptds"/>
    <property type="match status" value="1"/>
</dbReference>